<dbReference type="PANTHER" id="PTHR43395:SF1">
    <property type="entry name" value="CHEMOTAXIS PROTEIN CHEA"/>
    <property type="match status" value="1"/>
</dbReference>
<evidence type="ECO:0000313" key="5">
    <source>
        <dbReference type="Proteomes" id="UP001056708"/>
    </source>
</evidence>
<evidence type="ECO:0000256" key="1">
    <source>
        <dbReference type="PROSITE-ProRule" id="PRU00110"/>
    </source>
</evidence>
<evidence type="ECO:0000256" key="2">
    <source>
        <dbReference type="SAM" id="MobiDB-lite"/>
    </source>
</evidence>
<feature type="region of interest" description="Disordered" evidence="2">
    <location>
        <begin position="137"/>
        <end position="157"/>
    </location>
</feature>
<gene>
    <name evidence="4" type="ORF">NEA10_18850</name>
</gene>
<dbReference type="EMBL" id="CP098611">
    <property type="protein sequence ID" value="USR90854.1"/>
    <property type="molecule type" value="Genomic_DNA"/>
</dbReference>
<organism evidence="4 5">
    <name type="scientific">Phormidium yuhuli AB48</name>
    <dbReference type="NCBI Taxonomy" id="2940671"/>
    <lineage>
        <taxon>Bacteria</taxon>
        <taxon>Bacillati</taxon>
        <taxon>Cyanobacteriota</taxon>
        <taxon>Cyanophyceae</taxon>
        <taxon>Oscillatoriophycideae</taxon>
        <taxon>Oscillatoriales</taxon>
        <taxon>Oscillatoriaceae</taxon>
        <taxon>Phormidium</taxon>
        <taxon>Phormidium yuhuli</taxon>
    </lineage>
</organism>
<keyword evidence="5" id="KW-1185">Reference proteome</keyword>
<dbReference type="PANTHER" id="PTHR43395">
    <property type="entry name" value="SENSOR HISTIDINE KINASE CHEA"/>
    <property type="match status" value="1"/>
</dbReference>
<dbReference type="PROSITE" id="PS50894">
    <property type="entry name" value="HPT"/>
    <property type="match status" value="1"/>
</dbReference>
<dbReference type="InterPro" id="IPR036641">
    <property type="entry name" value="HPT_dom_sf"/>
</dbReference>
<sequence length="301" mass="33231">MASEEIVRFFIEEGKEHLNTLENGLLDLPATVQNQEEIDEMFRAAHSVKGGAAMLGYSSIQKVAHRLEDYFKVLKEETLPIDRKLESLFLQGVDSLRELLELLQSPFGLRDEDADEVFSRVEPAFVELEAHLKHLQAGGSPVDTPAASASPAPTGNLQGDVSEILRQMLSLFRQQESSESRQKLAVFCQHLQELASESSPWISLTDLADRAVRNENNPYRILAPVVIVELREASEAIAAGDEGSIAPSFSLKHLAEAQPGAWGHYALIRSDPASAVKALTDVFEKPQLMKLAKMLYKVAQA</sequence>
<dbReference type="SMART" id="SM00073">
    <property type="entry name" value="HPT"/>
    <property type="match status" value="1"/>
</dbReference>
<accession>A0ABY5ANQ5</accession>
<name>A0ABY5ANQ5_9CYAN</name>
<feature type="modified residue" description="Phosphohistidine" evidence="1">
    <location>
        <position position="46"/>
    </location>
</feature>
<reference evidence="4" key="1">
    <citation type="submission" date="2022-06" db="EMBL/GenBank/DDBJ databases">
        <title>Genome sequence of Phormidium yuhuli AB48 isolated from an industrial photobioreactor environment.</title>
        <authorList>
            <person name="Qiu Y."/>
            <person name="Noonan A.J.C."/>
            <person name="Dofher K."/>
            <person name="Koch M."/>
            <person name="Kieft B."/>
            <person name="Lin X."/>
            <person name="Ziels R.M."/>
            <person name="Hallam S.J."/>
        </authorList>
    </citation>
    <scope>NUCLEOTIDE SEQUENCE</scope>
    <source>
        <strain evidence="4">AB48</strain>
    </source>
</reference>
<dbReference type="InterPro" id="IPR051315">
    <property type="entry name" value="Bact_Chemotaxis_CheA"/>
</dbReference>
<protein>
    <submittedName>
        <fullName evidence="4">Hpt domain-containing protein</fullName>
    </submittedName>
</protein>
<dbReference type="Gene3D" id="1.20.120.160">
    <property type="entry name" value="HPT domain"/>
    <property type="match status" value="1"/>
</dbReference>
<evidence type="ECO:0000313" key="4">
    <source>
        <dbReference type="EMBL" id="USR90854.1"/>
    </source>
</evidence>
<dbReference type="Pfam" id="PF01627">
    <property type="entry name" value="Hpt"/>
    <property type="match status" value="1"/>
</dbReference>
<evidence type="ECO:0000259" key="3">
    <source>
        <dbReference type="PROSITE" id="PS50894"/>
    </source>
</evidence>
<dbReference type="Proteomes" id="UP001056708">
    <property type="component" value="Chromosome"/>
</dbReference>
<keyword evidence="1" id="KW-0597">Phosphoprotein</keyword>
<dbReference type="CDD" id="cd00088">
    <property type="entry name" value="HPT"/>
    <property type="match status" value="1"/>
</dbReference>
<dbReference type="SUPFAM" id="SSF47226">
    <property type="entry name" value="Histidine-containing phosphotransfer domain, HPT domain"/>
    <property type="match status" value="1"/>
</dbReference>
<feature type="domain" description="HPt" evidence="3">
    <location>
        <begin position="1"/>
        <end position="103"/>
    </location>
</feature>
<proteinExistence type="predicted"/>
<dbReference type="InterPro" id="IPR008207">
    <property type="entry name" value="Sig_transdc_His_kin_Hpt_dom"/>
</dbReference>
<dbReference type="RefSeq" id="WP_252662878.1">
    <property type="nucleotide sequence ID" value="NZ_CP098611.1"/>
</dbReference>